<evidence type="ECO:0000313" key="7">
    <source>
        <dbReference type="Proteomes" id="UP000663829"/>
    </source>
</evidence>
<dbReference type="InterPro" id="IPR036438">
    <property type="entry name" value="Insulin-like_sf"/>
</dbReference>
<feature type="chain" id="PRO_5036227551" evidence="2">
    <location>
        <begin position="20"/>
        <end position="147"/>
    </location>
</feature>
<dbReference type="Proteomes" id="UP000682733">
    <property type="component" value="Unassembled WGS sequence"/>
</dbReference>
<dbReference type="SUPFAM" id="SSF56994">
    <property type="entry name" value="Insulin-like"/>
    <property type="match status" value="1"/>
</dbReference>
<evidence type="ECO:0000313" key="5">
    <source>
        <dbReference type="EMBL" id="CAF3675268.1"/>
    </source>
</evidence>
<reference evidence="4" key="1">
    <citation type="submission" date="2021-02" db="EMBL/GenBank/DDBJ databases">
        <authorList>
            <person name="Nowell W R."/>
        </authorList>
    </citation>
    <scope>NUCLEOTIDE SEQUENCE</scope>
</reference>
<sequence>MFTTTIIFILLTFTGIIHSRSSRDSDKINIKDGIEYEIKETGTTYKQYETSDSKCKIEYDGKMYKEDDTLTIKGKYYKVEECHLIRAYHACGPNVLFMFKIVCRLVEQYTSNRRRRAIYHYGPKVITQACCENVCTIAEMTRYCLRS</sequence>
<evidence type="ECO:0000256" key="1">
    <source>
        <dbReference type="ARBA" id="ARBA00009034"/>
    </source>
</evidence>
<proteinExistence type="inferred from homology"/>
<dbReference type="EMBL" id="CAJOBC010056442">
    <property type="protein sequence ID" value="CAF4194518.1"/>
    <property type="molecule type" value="Genomic_DNA"/>
</dbReference>
<dbReference type="EMBL" id="CAJNOK010003236">
    <property type="protein sequence ID" value="CAF0893400.1"/>
    <property type="molecule type" value="Genomic_DNA"/>
</dbReference>
<dbReference type="Proteomes" id="UP000681722">
    <property type="component" value="Unassembled WGS sequence"/>
</dbReference>
<protein>
    <submittedName>
        <fullName evidence="4">Uncharacterized protein</fullName>
    </submittedName>
</protein>
<keyword evidence="2" id="KW-0732">Signal</keyword>
<organism evidence="4 7">
    <name type="scientific">Didymodactylos carnosus</name>
    <dbReference type="NCBI Taxonomy" id="1234261"/>
    <lineage>
        <taxon>Eukaryota</taxon>
        <taxon>Metazoa</taxon>
        <taxon>Spiralia</taxon>
        <taxon>Gnathifera</taxon>
        <taxon>Rotifera</taxon>
        <taxon>Eurotatoria</taxon>
        <taxon>Bdelloidea</taxon>
        <taxon>Philodinida</taxon>
        <taxon>Philodinidae</taxon>
        <taxon>Didymodactylos</taxon>
    </lineage>
</organism>
<name>A0A815GCC4_9BILA</name>
<dbReference type="PROSITE" id="PS00262">
    <property type="entry name" value="INSULIN"/>
    <property type="match status" value="1"/>
</dbReference>
<dbReference type="OrthoDB" id="9970428at2759"/>
<evidence type="ECO:0000313" key="6">
    <source>
        <dbReference type="EMBL" id="CAF4194518.1"/>
    </source>
</evidence>
<feature type="signal peptide" evidence="2">
    <location>
        <begin position="1"/>
        <end position="19"/>
    </location>
</feature>
<evidence type="ECO:0000313" key="4">
    <source>
        <dbReference type="EMBL" id="CAF1336751.1"/>
    </source>
</evidence>
<comment type="similarity">
    <text evidence="1">Belongs to the insulin family.</text>
</comment>
<dbReference type="InterPro" id="IPR022353">
    <property type="entry name" value="Insulin_CS"/>
</dbReference>
<evidence type="ECO:0000313" key="3">
    <source>
        <dbReference type="EMBL" id="CAF0893400.1"/>
    </source>
</evidence>
<comment type="caution">
    <text evidence="4">The sequence shown here is derived from an EMBL/GenBank/DDBJ whole genome shotgun (WGS) entry which is preliminary data.</text>
</comment>
<accession>A0A815GCC4</accession>
<dbReference type="Gene3D" id="1.10.100.10">
    <property type="entry name" value="Insulin-like"/>
    <property type="match status" value="1"/>
</dbReference>
<dbReference type="Proteomes" id="UP000663829">
    <property type="component" value="Unassembled WGS sequence"/>
</dbReference>
<keyword evidence="7" id="KW-1185">Reference proteome</keyword>
<dbReference type="EMBL" id="CAJNOQ010014196">
    <property type="protein sequence ID" value="CAF1336751.1"/>
    <property type="molecule type" value="Genomic_DNA"/>
</dbReference>
<gene>
    <name evidence="4" type="ORF">GPM918_LOCUS30227</name>
    <name evidence="3" type="ORF">OVA965_LOCUS9245</name>
    <name evidence="6" type="ORF">SRO942_LOCUS30834</name>
    <name evidence="5" type="ORF">TMI583_LOCUS9241</name>
</gene>
<dbReference type="Proteomes" id="UP000677228">
    <property type="component" value="Unassembled WGS sequence"/>
</dbReference>
<evidence type="ECO:0000256" key="2">
    <source>
        <dbReference type="SAM" id="SignalP"/>
    </source>
</evidence>
<dbReference type="AlphaFoldDB" id="A0A815GCC4"/>
<dbReference type="EMBL" id="CAJOBA010003237">
    <property type="protein sequence ID" value="CAF3675268.1"/>
    <property type="molecule type" value="Genomic_DNA"/>
</dbReference>